<keyword evidence="2 8" id="KW-0813">Transport</keyword>
<evidence type="ECO:0000256" key="7">
    <source>
        <dbReference type="ARBA" id="ARBA00023237"/>
    </source>
</evidence>
<evidence type="ECO:0000256" key="2">
    <source>
        <dbReference type="ARBA" id="ARBA00022448"/>
    </source>
</evidence>
<evidence type="ECO:0000256" key="4">
    <source>
        <dbReference type="ARBA" id="ARBA00022692"/>
    </source>
</evidence>
<feature type="signal peptide" evidence="10">
    <location>
        <begin position="1"/>
        <end position="23"/>
    </location>
</feature>
<dbReference type="GO" id="GO:0009279">
    <property type="term" value="C:cell outer membrane"/>
    <property type="evidence" value="ECO:0007669"/>
    <property type="project" value="UniProtKB-SubCell"/>
</dbReference>
<dbReference type="InterPro" id="IPR039426">
    <property type="entry name" value="TonB-dep_rcpt-like"/>
</dbReference>
<evidence type="ECO:0000259" key="12">
    <source>
        <dbReference type="Pfam" id="PF07715"/>
    </source>
</evidence>
<feature type="domain" description="TonB-dependent receptor-like beta-barrel" evidence="11">
    <location>
        <begin position="281"/>
        <end position="711"/>
    </location>
</feature>
<dbReference type="OrthoDB" id="8670144at2"/>
<dbReference type="Gene3D" id="2.40.170.20">
    <property type="entry name" value="TonB-dependent receptor, beta-barrel domain"/>
    <property type="match status" value="1"/>
</dbReference>
<dbReference type="PANTHER" id="PTHR30069">
    <property type="entry name" value="TONB-DEPENDENT OUTER MEMBRANE RECEPTOR"/>
    <property type="match status" value="1"/>
</dbReference>
<name>A0A1Y6CNL6_9BACT</name>
<evidence type="ECO:0000256" key="3">
    <source>
        <dbReference type="ARBA" id="ARBA00022452"/>
    </source>
</evidence>
<comment type="subcellular location">
    <subcellularLocation>
        <location evidence="1 8">Cell outer membrane</location>
        <topology evidence="1 8">Multi-pass membrane protein</topology>
    </subcellularLocation>
</comment>
<evidence type="ECO:0000313" key="14">
    <source>
        <dbReference type="Proteomes" id="UP000192907"/>
    </source>
</evidence>
<dbReference type="Pfam" id="PF07715">
    <property type="entry name" value="Plug"/>
    <property type="match status" value="1"/>
</dbReference>
<dbReference type="InterPro" id="IPR000531">
    <property type="entry name" value="Beta-barrel_TonB"/>
</dbReference>
<dbReference type="InterPro" id="IPR012910">
    <property type="entry name" value="Plug_dom"/>
</dbReference>
<dbReference type="GO" id="GO:0044718">
    <property type="term" value="P:siderophore transmembrane transport"/>
    <property type="evidence" value="ECO:0007669"/>
    <property type="project" value="TreeGrafter"/>
</dbReference>
<dbReference type="PANTHER" id="PTHR30069:SF42">
    <property type="entry name" value="FERRIC AEROBACTIN RECEPTOR"/>
    <property type="match status" value="1"/>
</dbReference>
<gene>
    <name evidence="13" type="ORF">SAMN06296036_13447</name>
</gene>
<dbReference type="GO" id="GO:0015344">
    <property type="term" value="F:siderophore uptake transmembrane transporter activity"/>
    <property type="evidence" value="ECO:0007669"/>
    <property type="project" value="TreeGrafter"/>
</dbReference>
<dbReference type="AlphaFoldDB" id="A0A1Y6CNL6"/>
<evidence type="ECO:0000256" key="9">
    <source>
        <dbReference type="RuleBase" id="RU003357"/>
    </source>
</evidence>
<dbReference type="PROSITE" id="PS52016">
    <property type="entry name" value="TONB_DEPENDENT_REC_3"/>
    <property type="match status" value="1"/>
</dbReference>
<evidence type="ECO:0000259" key="11">
    <source>
        <dbReference type="Pfam" id="PF00593"/>
    </source>
</evidence>
<keyword evidence="14" id="KW-1185">Reference proteome</keyword>
<dbReference type="EMBL" id="FWZT01000034">
    <property type="protein sequence ID" value="SMF80068.1"/>
    <property type="molecule type" value="Genomic_DNA"/>
</dbReference>
<accession>A0A1Y6CNL6</accession>
<reference evidence="14" key="1">
    <citation type="submission" date="2017-04" db="EMBL/GenBank/DDBJ databases">
        <authorList>
            <person name="Varghese N."/>
            <person name="Submissions S."/>
        </authorList>
    </citation>
    <scope>NUCLEOTIDE SEQUENCE [LARGE SCALE GENOMIC DNA]</scope>
    <source>
        <strain evidence="14">RKEM611</strain>
    </source>
</reference>
<feature type="domain" description="TonB-dependent receptor plug" evidence="12">
    <location>
        <begin position="41"/>
        <end position="143"/>
    </location>
</feature>
<dbReference type="InterPro" id="IPR037066">
    <property type="entry name" value="Plug_dom_sf"/>
</dbReference>
<dbReference type="SUPFAM" id="SSF56935">
    <property type="entry name" value="Porins"/>
    <property type="match status" value="1"/>
</dbReference>
<keyword evidence="4 8" id="KW-0812">Transmembrane</keyword>
<keyword evidence="10" id="KW-0732">Signal</keyword>
<evidence type="ECO:0000313" key="13">
    <source>
        <dbReference type="EMBL" id="SMF80068.1"/>
    </source>
</evidence>
<comment type="similarity">
    <text evidence="8 9">Belongs to the TonB-dependent receptor family.</text>
</comment>
<dbReference type="Proteomes" id="UP000192907">
    <property type="component" value="Unassembled WGS sequence"/>
</dbReference>
<dbReference type="InterPro" id="IPR036942">
    <property type="entry name" value="Beta-barrel_TonB_sf"/>
</dbReference>
<dbReference type="RefSeq" id="WP_132325746.1">
    <property type="nucleotide sequence ID" value="NZ_FWZT01000034.1"/>
</dbReference>
<evidence type="ECO:0000256" key="1">
    <source>
        <dbReference type="ARBA" id="ARBA00004571"/>
    </source>
</evidence>
<keyword evidence="6 8" id="KW-0472">Membrane</keyword>
<dbReference type="STRING" id="1513793.SAMN06296036_13447"/>
<sequence length="750" mass="81587">MSPLTTRLTYSALAALIPSASLAADTDRMVITGSRQLESIDRIPANIQVLGGDEIKQIWGPGDNLSTVLGKLVPGLGAPTNSVSNFGQTLRGRKILLVIDGVPQTENRQVSRQLNSLQTKAIERIEVVSGANAVYGPEATGGIIHVITRSPEAGLESISSIGASASEQNVGDSAAYSASQTISGKAARTAYLIDFNYEQRQKNFDGNGDPIAPEPAQVGRLDTRSIDASLKLSYDLSTETTLSLAARAFDEQQDTDQVVQSQPYRSEGGLDLDDQPFSKSIQGSVRLESVLLGQELDLNLYTRSREYRFYPFNFNVLGLFDLTNQSTSKSDVLGAKLTVHSPVSDSASLTWGLDWEQEQGEQTAVAYDSQAYAQSGGRAFEGQTGTYDYGPAVETEKAAAFLQGQWSPRSDLHVRAGARYETITQKVDDFVSPYESAFSRNWGNILAVAQQLEDANRIPAGTTNLLPESYKISGQSGDTLQYDGNAFNLGFVFDINPTQQIYVNGTQGYELADTARILRDSLAEDSQALTLARLFGAELTSTGTDDLDLEVIKTNSLELGWRGRGNGLSYGINGFYNESDKTYQFNPDFSVSLLSSTKRIYGGDLFIDGQIVDRVQGGLSLSYTRGEVEQEEAEGNGWDTVSPIEATPPKVLAYSAYRYLPNHQVRAQVMHLFASDKVADNEFVSEAYTLLDLFFRSDISPAQSLSLGIHNAANTQYQSLFNQWAEATYGEASGAPGHGRRFSLNYTLSL</sequence>
<dbReference type="Gene3D" id="2.170.130.10">
    <property type="entry name" value="TonB-dependent receptor, plug domain"/>
    <property type="match status" value="1"/>
</dbReference>
<protein>
    <submittedName>
        <fullName evidence="13">Iron complex outermembrane recepter protein</fullName>
    </submittedName>
</protein>
<dbReference type="Pfam" id="PF00593">
    <property type="entry name" value="TonB_dep_Rec_b-barrel"/>
    <property type="match status" value="1"/>
</dbReference>
<keyword evidence="5 9" id="KW-0798">TonB box</keyword>
<organism evidence="13 14">
    <name type="scientific">Pseudobacteriovorax antillogorgiicola</name>
    <dbReference type="NCBI Taxonomy" id="1513793"/>
    <lineage>
        <taxon>Bacteria</taxon>
        <taxon>Pseudomonadati</taxon>
        <taxon>Bdellovibrionota</taxon>
        <taxon>Oligoflexia</taxon>
        <taxon>Oligoflexales</taxon>
        <taxon>Pseudobacteriovoracaceae</taxon>
        <taxon>Pseudobacteriovorax</taxon>
    </lineage>
</organism>
<keyword evidence="7 8" id="KW-0998">Cell outer membrane</keyword>
<feature type="chain" id="PRO_5012238364" evidence="10">
    <location>
        <begin position="24"/>
        <end position="750"/>
    </location>
</feature>
<proteinExistence type="inferred from homology"/>
<keyword evidence="3 8" id="KW-1134">Transmembrane beta strand</keyword>
<evidence type="ECO:0000256" key="10">
    <source>
        <dbReference type="SAM" id="SignalP"/>
    </source>
</evidence>
<evidence type="ECO:0000256" key="6">
    <source>
        <dbReference type="ARBA" id="ARBA00023136"/>
    </source>
</evidence>
<evidence type="ECO:0000256" key="5">
    <source>
        <dbReference type="ARBA" id="ARBA00023077"/>
    </source>
</evidence>
<evidence type="ECO:0000256" key="8">
    <source>
        <dbReference type="PROSITE-ProRule" id="PRU01360"/>
    </source>
</evidence>